<reference evidence="2" key="1">
    <citation type="journal article" date="2023" name="Nat. Plants">
        <title>Single-cell RNA sequencing provides a high-resolution roadmap for understanding the multicellular compartmentation of specialized metabolism.</title>
        <authorList>
            <person name="Sun S."/>
            <person name="Shen X."/>
            <person name="Li Y."/>
            <person name="Li Y."/>
            <person name="Wang S."/>
            <person name="Li R."/>
            <person name="Zhang H."/>
            <person name="Shen G."/>
            <person name="Guo B."/>
            <person name="Wei J."/>
            <person name="Xu J."/>
            <person name="St-Pierre B."/>
            <person name="Chen S."/>
            <person name="Sun C."/>
        </authorList>
    </citation>
    <scope>NUCLEOTIDE SEQUENCE [LARGE SCALE GENOMIC DNA]</scope>
</reference>
<sequence length="210" mass="23555">MVEALVITTDWIELLPKCEDDDIIESYSIPSVKNVTWVRVYPDPTLDPEGSGLGLEILYLEGMGPVLGPSFTIRYYNKITHGRKNKLWTLDCVFINLTQIDVSRNILTKSKLPTIPVRTVGLYFVNIILARSQKAGVETNEVISPVNDKLLSSIKVRPSSLDMPGQVYSPSQFGQLKVNHFLYRTRRPASEMRITSRGADPMRDTSINAG</sequence>
<accession>A0ACC0BLL7</accession>
<organism evidence="1 2">
    <name type="scientific">Catharanthus roseus</name>
    <name type="common">Madagascar periwinkle</name>
    <name type="synonym">Vinca rosea</name>
    <dbReference type="NCBI Taxonomy" id="4058"/>
    <lineage>
        <taxon>Eukaryota</taxon>
        <taxon>Viridiplantae</taxon>
        <taxon>Streptophyta</taxon>
        <taxon>Embryophyta</taxon>
        <taxon>Tracheophyta</taxon>
        <taxon>Spermatophyta</taxon>
        <taxon>Magnoliopsida</taxon>
        <taxon>eudicotyledons</taxon>
        <taxon>Gunneridae</taxon>
        <taxon>Pentapetalae</taxon>
        <taxon>asterids</taxon>
        <taxon>lamiids</taxon>
        <taxon>Gentianales</taxon>
        <taxon>Apocynaceae</taxon>
        <taxon>Rauvolfioideae</taxon>
        <taxon>Vinceae</taxon>
        <taxon>Catharanthinae</taxon>
        <taxon>Catharanthus</taxon>
    </lineage>
</organism>
<comment type="caution">
    <text evidence="1">The sequence shown here is derived from an EMBL/GenBank/DDBJ whole genome shotgun (WGS) entry which is preliminary data.</text>
</comment>
<gene>
    <name evidence="1" type="ORF">M9H77_13944</name>
</gene>
<evidence type="ECO:0000313" key="1">
    <source>
        <dbReference type="EMBL" id="KAI5673580.1"/>
    </source>
</evidence>
<dbReference type="EMBL" id="CM044703">
    <property type="protein sequence ID" value="KAI5673580.1"/>
    <property type="molecule type" value="Genomic_DNA"/>
</dbReference>
<proteinExistence type="predicted"/>
<name>A0ACC0BLL7_CATRO</name>
<keyword evidence="2" id="KW-1185">Reference proteome</keyword>
<evidence type="ECO:0000313" key="2">
    <source>
        <dbReference type="Proteomes" id="UP001060085"/>
    </source>
</evidence>
<protein>
    <submittedName>
        <fullName evidence="1">Uncharacterized protein</fullName>
    </submittedName>
</protein>
<dbReference type="Proteomes" id="UP001060085">
    <property type="component" value="Linkage Group LG03"/>
</dbReference>